<dbReference type="Gene3D" id="1.10.1660.10">
    <property type="match status" value="1"/>
</dbReference>
<protein>
    <recommendedName>
        <fullName evidence="1">Mercuric resistance operon regulatory protein</fullName>
    </recommendedName>
</protein>
<dbReference type="Pfam" id="PF13411">
    <property type="entry name" value="MerR_1"/>
    <property type="match status" value="1"/>
</dbReference>
<dbReference type="PRINTS" id="PR00946">
    <property type="entry name" value="HGSCAVENGER"/>
</dbReference>
<dbReference type="InterPro" id="IPR036163">
    <property type="entry name" value="HMA_dom_sf"/>
</dbReference>
<reference evidence="12" key="1">
    <citation type="journal article" date="2019" name="Int. J. Syst. Evol. Microbiol.">
        <title>The Global Catalogue of Microorganisms (GCM) 10K type strain sequencing project: providing services to taxonomists for standard genome sequencing and annotation.</title>
        <authorList>
            <consortium name="The Broad Institute Genomics Platform"/>
            <consortium name="The Broad Institute Genome Sequencing Center for Infectious Disease"/>
            <person name="Wu L."/>
            <person name="Ma J."/>
        </authorList>
    </citation>
    <scope>NUCLEOTIDE SEQUENCE [LARGE SCALE GENOMIC DNA]</scope>
    <source>
        <strain evidence="12">CECT 8472</strain>
    </source>
</reference>
<comment type="function">
    <text evidence="8">Mediates the mercuric-dependent induction of mercury resistance operon. In the absence of mercury MerR represses transcription by binding tightly to the mer operator region; when mercury is present the dimeric complex binds a single ion and becomes a potent transcriptional activator, while remaining bound to the mer site.</text>
</comment>
<dbReference type="SUPFAM" id="SSF55008">
    <property type="entry name" value="HMA, heavy metal-associated domain"/>
    <property type="match status" value="1"/>
</dbReference>
<sequence>MANLTIGRAAKAAGVRVATIRFYERRGLIAQPPKPESGYRTYPPDTMARIHFIRQAQEIGFSLAEVADLLSLRAAPHADCADVRGRAIEKRAEVQAKLEQLSRIHAALDELIASCPGGGDVKACTILDAMQRKPDIANTKPSTATSTSEKGVREMKTTTLTIKGMHCDGCARTIEALLSHIPGVRKAEVSFDERRARILHDQNTASTTDLTAAIAKGGFTASASKT</sequence>
<evidence type="ECO:0000256" key="3">
    <source>
        <dbReference type="ARBA" id="ARBA00022723"/>
    </source>
</evidence>
<keyword evidence="3" id="KW-0479">Metal-binding</keyword>
<keyword evidence="5" id="KW-0805">Transcription regulation</keyword>
<dbReference type="Gene3D" id="3.30.70.100">
    <property type="match status" value="1"/>
</dbReference>
<organism evidence="11 12">
    <name type="scientific">Fodinicurvata halophila</name>
    <dbReference type="NCBI Taxonomy" id="1419723"/>
    <lineage>
        <taxon>Bacteria</taxon>
        <taxon>Pseudomonadati</taxon>
        <taxon>Pseudomonadota</taxon>
        <taxon>Alphaproteobacteria</taxon>
        <taxon>Rhodospirillales</taxon>
        <taxon>Rhodovibrionaceae</taxon>
        <taxon>Fodinicurvata</taxon>
    </lineage>
</organism>
<dbReference type="InterPro" id="IPR006121">
    <property type="entry name" value="HMA_dom"/>
</dbReference>
<evidence type="ECO:0000256" key="8">
    <source>
        <dbReference type="ARBA" id="ARBA00024874"/>
    </source>
</evidence>
<evidence type="ECO:0000256" key="4">
    <source>
        <dbReference type="ARBA" id="ARBA00022914"/>
    </source>
</evidence>
<dbReference type="CDD" id="cd00371">
    <property type="entry name" value="HMA"/>
    <property type="match status" value="1"/>
</dbReference>
<dbReference type="InterPro" id="IPR009061">
    <property type="entry name" value="DNA-bd_dom_put_sf"/>
</dbReference>
<evidence type="ECO:0000256" key="6">
    <source>
        <dbReference type="ARBA" id="ARBA00023125"/>
    </source>
</evidence>
<keyword evidence="2" id="KW-0475">Mercuric resistance</keyword>
<dbReference type="EMBL" id="JBHSCW010000003">
    <property type="protein sequence ID" value="MFC4350887.1"/>
    <property type="molecule type" value="Genomic_DNA"/>
</dbReference>
<dbReference type="PROSITE" id="PS50846">
    <property type="entry name" value="HMA_2"/>
    <property type="match status" value="1"/>
</dbReference>
<accession>A0ABV8UHY5</accession>
<dbReference type="InterPro" id="IPR017969">
    <property type="entry name" value="Heavy-metal-associated_CS"/>
</dbReference>
<dbReference type="RefSeq" id="WP_382421232.1">
    <property type="nucleotide sequence ID" value="NZ_JBHSCW010000003.1"/>
</dbReference>
<keyword evidence="7" id="KW-0804">Transcription</keyword>
<keyword evidence="4" id="KW-0476">Mercury</keyword>
<dbReference type="PANTHER" id="PTHR30204:SF94">
    <property type="entry name" value="HEAVY METAL-DEPENDENT TRANSCRIPTIONAL REGULATOR HI_0293-RELATED"/>
    <property type="match status" value="1"/>
</dbReference>
<gene>
    <name evidence="11" type="ORF">ACFOW6_04950</name>
</gene>
<dbReference type="PROSITE" id="PS50937">
    <property type="entry name" value="HTH_MERR_2"/>
    <property type="match status" value="1"/>
</dbReference>
<proteinExistence type="predicted"/>
<dbReference type="PROSITE" id="PS01047">
    <property type="entry name" value="HMA_1"/>
    <property type="match status" value="1"/>
</dbReference>
<comment type="caution">
    <text evidence="11">The sequence shown here is derived from an EMBL/GenBank/DDBJ whole genome shotgun (WGS) entry which is preliminary data.</text>
</comment>
<dbReference type="InterPro" id="IPR000551">
    <property type="entry name" value="MerR-type_HTH_dom"/>
</dbReference>
<evidence type="ECO:0000256" key="5">
    <source>
        <dbReference type="ARBA" id="ARBA00023015"/>
    </source>
</evidence>
<dbReference type="SUPFAM" id="SSF46955">
    <property type="entry name" value="Putative DNA-binding domain"/>
    <property type="match status" value="1"/>
</dbReference>
<dbReference type="SMART" id="SM00422">
    <property type="entry name" value="HTH_MERR"/>
    <property type="match status" value="1"/>
</dbReference>
<feature type="domain" description="HTH merR-type" evidence="10">
    <location>
        <begin position="3"/>
        <end position="72"/>
    </location>
</feature>
<name>A0ABV8UHY5_9PROT</name>
<keyword evidence="6" id="KW-0238">DNA-binding</keyword>
<evidence type="ECO:0000313" key="11">
    <source>
        <dbReference type="EMBL" id="MFC4350887.1"/>
    </source>
</evidence>
<evidence type="ECO:0000256" key="2">
    <source>
        <dbReference type="ARBA" id="ARBA00022466"/>
    </source>
</evidence>
<dbReference type="InterPro" id="IPR011794">
    <property type="entry name" value="MerR"/>
</dbReference>
<evidence type="ECO:0000256" key="1">
    <source>
        <dbReference type="ARBA" id="ARBA00017146"/>
    </source>
</evidence>
<evidence type="ECO:0000313" key="12">
    <source>
        <dbReference type="Proteomes" id="UP001595799"/>
    </source>
</evidence>
<evidence type="ECO:0000259" key="9">
    <source>
        <dbReference type="PROSITE" id="PS50846"/>
    </source>
</evidence>
<feature type="domain" description="HMA" evidence="9">
    <location>
        <begin position="156"/>
        <end position="222"/>
    </location>
</feature>
<dbReference type="InterPro" id="IPR047057">
    <property type="entry name" value="MerR_fam"/>
</dbReference>
<dbReference type="CDD" id="cd04783">
    <property type="entry name" value="HTH_MerR1"/>
    <property type="match status" value="1"/>
</dbReference>
<dbReference type="PANTHER" id="PTHR30204">
    <property type="entry name" value="REDOX-CYCLING DRUG-SENSING TRANSCRIPTIONAL ACTIVATOR SOXR"/>
    <property type="match status" value="1"/>
</dbReference>
<dbReference type="InterPro" id="IPR001802">
    <property type="entry name" value="MerP/CopZ"/>
</dbReference>
<evidence type="ECO:0000256" key="7">
    <source>
        <dbReference type="ARBA" id="ARBA00023163"/>
    </source>
</evidence>
<dbReference type="Proteomes" id="UP001595799">
    <property type="component" value="Unassembled WGS sequence"/>
</dbReference>
<keyword evidence="12" id="KW-1185">Reference proteome</keyword>
<evidence type="ECO:0000259" key="10">
    <source>
        <dbReference type="PROSITE" id="PS50937"/>
    </source>
</evidence>
<dbReference type="Pfam" id="PF00403">
    <property type="entry name" value="HMA"/>
    <property type="match status" value="1"/>
</dbReference>
<dbReference type="PRINTS" id="PR00040">
    <property type="entry name" value="HTHMERR"/>
</dbReference>